<dbReference type="InterPro" id="IPR015424">
    <property type="entry name" value="PyrdxlP-dep_Trfase"/>
</dbReference>
<keyword evidence="6" id="KW-0032">Aminotransferase</keyword>
<dbReference type="SUPFAM" id="SSF53383">
    <property type="entry name" value="PLP-dependent transferases"/>
    <property type="match status" value="1"/>
</dbReference>
<dbReference type="PANTHER" id="PTHR43586">
    <property type="entry name" value="CYSTEINE DESULFURASE"/>
    <property type="match status" value="1"/>
</dbReference>
<dbReference type="PANTHER" id="PTHR43586:SF24">
    <property type="entry name" value="BLR4730 PROTEIN"/>
    <property type="match status" value="1"/>
</dbReference>
<evidence type="ECO:0000313" key="7">
    <source>
        <dbReference type="Proteomes" id="UP000296468"/>
    </source>
</evidence>
<dbReference type="InterPro" id="IPR020578">
    <property type="entry name" value="Aminotrans_V_PyrdxlP_BS"/>
</dbReference>
<dbReference type="InterPro" id="IPR015421">
    <property type="entry name" value="PyrdxlP-dep_Trfase_major"/>
</dbReference>
<evidence type="ECO:0000256" key="3">
    <source>
        <dbReference type="RuleBase" id="RU004075"/>
    </source>
</evidence>
<evidence type="ECO:0000256" key="2">
    <source>
        <dbReference type="ARBA" id="ARBA00022898"/>
    </source>
</evidence>
<dbReference type="Proteomes" id="UP000296468">
    <property type="component" value="Chromosome"/>
</dbReference>
<dbReference type="GO" id="GO:0008483">
    <property type="term" value="F:transaminase activity"/>
    <property type="evidence" value="ECO:0007669"/>
    <property type="project" value="UniProtKB-KW"/>
</dbReference>
<organism evidence="6 7">
    <name type="scientific">Pseudomonas viciae</name>
    <dbReference type="NCBI Taxonomy" id="2505979"/>
    <lineage>
        <taxon>Bacteria</taxon>
        <taxon>Pseudomonadati</taxon>
        <taxon>Pseudomonadota</taxon>
        <taxon>Gammaproteobacteria</taxon>
        <taxon>Pseudomonadales</taxon>
        <taxon>Pseudomonadaceae</taxon>
        <taxon>Pseudomonas</taxon>
    </lineage>
</organism>
<dbReference type="AlphaFoldDB" id="A0A4P7PBN9"/>
<comment type="similarity">
    <text evidence="3">Belongs to the class-V pyridoxal-phosphate-dependent aminotransferase family.</text>
</comment>
<evidence type="ECO:0000259" key="5">
    <source>
        <dbReference type="Pfam" id="PF00266"/>
    </source>
</evidence>
<evidence type="ECO:0000313" key="6">
    <source>
        <dbReference type="EMBL" id="QBZ87819.1"/>
    </source>
</evidence>
<reference evidence="6 7" key="1">
    <citation type="journal article" date="2019" name="Front. Microbiol.">
        <title>In silico and Genetic Analyses of Cyclic Lipopeptide Synthetic Gene Clusters in Pseudomonas sp. 11K1.</title>
        <authorList>
            <person name="Zhao H."/>
            <person name="Liu Y.P."/>
            <person name="Zhang L.Q."/>
        </authorList>
    </citation>
    <scope>NUCLEOTIDE SEQUENCE [LARGE SCALE GENOMIC DNA]</scope>
    <source>
        <strain evidence="6 7">11K1</strain>
    </source>
</reference>
<dbReference type="Gene3D" id="3.90.1150.10">
    <property type="entry name" value="Aspartate Aminotransferase, domain 1"/>
    <property type="match status" value="1"/>
</dbReference>
<dbReference type="KEGG" id="pvk:EPZ47_03550"/>
<dbReference type="Gene3D" id="3.40.640.10">
    <property type="entry name" value="Type I PLP-dependent aspartate aminotransferase-like (Major domain)"/>
    <property type="match status" value="1"/>
</dbReference>
<sequence>MMIHFNTAGSGLMSAETLKLMQRYLQDEFESGAYETELNYSAVLDVEVYENIARLLGTDARNVALFDGATKAWVTALEALDWSEGARVLVTPYEYAGNLIALATLQRLYGVVVEVMPLLAEGNLDLPWLARHMSAEVKLVSIVHVPSCCGIVNDIEAVGHILRDYPAWYFVDACQSAGMLALDVRAAGCDVLTAAGRKFLCGPRGTGFAYLSDRFLATAQPRFTDLGRATVDASGVVTRGMGDARCFEYAERNNAAVVGLNQAIKERLSSAYGTESELYRALFRRLADTPGVNLIAPGTEHQGIIAFTHERCSATEVVSYLRARGINAWPGYAAHTPYFMLQHGHQRFVRVSINARNSAQEVDEFIALLSEL</sequence>
<evidence type="ECO:0000256" key="1">
    <source>
        <dbReference type="ARBA" id="ARBA00001933"/>
    </source>
</evidence>
<gene>
    <name evidence="6" type="ORF">EPZ47_03550</name>
</gene>
<keyword evidence="2" id="KW-0663">Pyridoxal phosphate</keyword>
<dbReference type="InterPro" id="IPR015422">
    <property type="entry name" value="PyrdxlP-dep_Trfase_small"/>
</dbReference>
<dbReference type="Pfam" id="PF00266">
    <property type="entry name" value="Aminotran_5"/>
    <property type="match status" value="1"/>
</dbReference>
<dbReference type="InterPro" id="IPR000192">
    <property type="entry name" value="Aminotrans_V_dom"/>
</dbReference>
<feature type="domain" description="Aminotransferase class V" evidence="5">
    <location>
        <begin position="7"/>
        <end position="365"/>
    </location>
</feature>
<comment type="cofactor">
    <cofactor evidence="1 4">
        <name>pyridoxal 5'-phosphate</name>
        <dbReference type="ChEBI" id="CHEBI:597326"/>
    </cofactor>
</comment>
<dbReference type="EMBL" id="CP035088">
    <property type="protein sequence ID" value="QBZ87819.1"/>
    <property type="molecule type" value="Genomic_DNA"/>
</dbReference>
<dbReference type="OrthoDB" id="9764293at2"/>
<dbReference type="PROSITE" id="PS00595">
    <property type="entry name" value="AA_TRANSFER_CLASS_5"/>
    <property type="match status" value="1"/>
</dbReference>
<evidence type="ECO:0000256" key="4">
    <source>
        <dbReference type="RuleBase" id="RU004504"/>
    </source>
</evidence>
<protein>
    <submittedName>
        <fullName evidence="6">Aminotransferase class V-fold PLP-dependent enzyme</fullName>
    </submittedName>
</protein>
<proteinExistence type="inferred from homology"/>
<keyword evidence="6" id="KW-0808">Transferase</keyword>
<accession>A0A4P7PBN9</accession>
<name>A0A4P7PBN9_9PSED</name>